<evidence type="ECO:0000256" key="5">
    <source>
        <dbReference type="SAM" id="Phobius"/>
    </source>
</evidence>
<dbReference type="GO" id="GO:0012505">
    <property type="term" value="C:endomembrane system"/>
    <property type="evidence" value="ECO:0007669"/>
    <property type="project" value="UniProtKB-SubCell"/>
</dbReference>
<comment type="caution">
    <text evidence="6">The sequence shown here is derived from an EMBL/GenBank/DDBJ whole genome shotgun (WGS) entry which is preliminary data.</text>
</comment>
<keyword evidence="7" id="KW-1185">Reference proteome</keyword>
<keyword evidence="2 5" id="KW-0812">Transmembrane</keyword>
<dbReference type="AlphaFoldDB" id="A0A6L7HYH8"/>
<dbReference type="Proteomes" id="UP000474778">
    <property type="component" value="Unassembled WGS sequence"/>
</dbReference>
<keyword evidence="3 5" id="KW-1133">Transmembrane helix</keyword>
<evidence type="ECO:0000256" key="4">
    <source>
        <dbReference type="ARBA" id="ARBA00023136"/>
    </source>
</evidence>
<name>A0A6L7HYH8_9GAMM</name>
<evidence type="ECO:0000313" key="7">
    <source>
        <dbReference type="Proteomes" id="UP000474778"/>
    </source>
</evidence>
<keyword evidence="6" id="KW-0808">Transferase</keyword>
<evidence type="ECO:0000313" key="6">
    <source>
        <dbReference type="EMBL" id="MXR68744.1"/>
    </source>
</evidence>
<dbReference type="Pfam" id="PF04191">
    <property type="entry name" value="PEMT"/>
    <property type="match status" value="1"/>
</dbReference>
<dbReference type="GO" id="GO:0008168">
    <property type="term" value="F:methyltransferase activity"/>
    <property type="evidence" value="ECO:0007669"/>
    <property type="project" value="UniProtKB-KW"/>
</dbReference>
<dbReference type="InterPro" id="IPR007318">
    <property type="entry name" value="Phopholipid_MeTrfase"/>
</dbReference>
<feature type="transmembrane region" description="Helical" evidence="5">
    <location>
        <begin position="90"/>
        <end position="111"/>
    </location>
</feature>
<reference evidence="6 7" key="1">
    <citation type="submission" date="2019-12" db="EMBL/GenBank/DDBJ databases">
        <title>Shewanella insulae sp. nov., isolated from a tidal flat.</title>
        <authorList>
            <person name="Yoon J.-H."/>
        </authorList>
    </citation>
    <scope>NUCLEOTIDE SEQUENCE [LARGE SCALE GENOMIC DNA]</scope>
    <source>
        <strain evidence="6 7">JBTF-M18</strain>
    </source>
</reference>
<evidence type="ECO:0000256" key="2">
    <source>
        <dbReference type="ARBA" id="ARBA00022692"/>
    </source>
</evidence>
<dbReference type="EMBL" id="WRPA01000006">
    <property type="protein sequence ID" value="MXR68744.1"/>
    <property type="molecule type" value="Genomic_DNA"/>
</dbReference>
<dbReference type="Gene3D" id="1.20.120.1630">
    <property type="match status" value="1"/>
</dbReference>
<keyword evidence="6" id="KW-0489">Methyltransferase</keyword>
<keyword evidence="4 5" id="KW-0472">Membrane</keyword>
<evidence type="ECO:0000256" key="3">
    <source>
        <dbReference type="ARBA" id="ARBA00022989"/>
    </source>
</evidence>
<gene>
    <name evidence="6" type="ORF">GNT65_08675</name>
</gene>
<proteinExistence type="predicted"/>
<sequence length="160" mass="17734">MEQGMTQNDSKGPCVKVPPPLIFILSMAAAFGLEQLYPMAQAAHPLGQLMGGVLLLVSCLVLVHLLVIFRRQQTAIEPWKPTSSIITSGYYGYSRNPIYVAFCGFPIGLGLLLASPWLLLSTLPACLGVYWLAIRREEAYLLAKFPKEYGAYLSSVRRWL</sequence>
<accession>A0A6L7HYH8</accession>
<comment type="subcellular location">
    <subcellularLocation>
        <location evidence="1">Endomembrane system</location>
        <topology evidence="1">Multi-pass membrane protein</topology>
    </subcellularLocation>
</comment>
<dbReference type="GO" id="GO:0032259">
    <property type="term" value="P:methylation"/>
    <property type="evidence" value="ECO:0007669"/>
    <property type="project" value="UniProtKB-KW"/>
</dbReference>
<feature type="transmembrane region" description="Helical" evidence="5">
    <location>
        <begin position="46"/>
        <end position="69"/>
    </location>
</feature>
<protein>
    <submittedName>
        <fullName evidence="6">Isoprenylcysteine carboxylmethyltransferase family protein</fullName>
    </submittedName>
</protein>
<evidence type="ECO:0000256" key="1">
    <source>
        <dbReference type="ARBA" id="ARBA00004127"/>
    </source>
</evidence>
<organism evidence="6 7">
    <name type="scientific">Shewanella insulae</name>
    <dbReference type="NCBI Taxonomy" id="2681496"/>
    <lineage>
        <taxon>Bacteria</taxon>
        <taxon>Pseudomonadati</taxon>
        <taxon>Pseudomonadota</taxon>
        <taxon>Gammaproteobacteria</taxon>
        <taxon>Alteromonadales</taxon>
        <taxon>Shewanellaceae</taxon>
        <taxon>Shewanella</taxon>
    </lineage>
</organism>